<dbReference type="EC" id="1.2.1.-" evidence="6"/>
<evidence type="ECO:0000313" key="7">
    <source>
        <dbReference type="Proteomes" id="UP001354971"/>
    </source>
</evidence>
<dbReference type="Proteomes" id="UP001354971">
    <property type="component" value="Unassembled WGS sequence"/>
</dbReference>
<evidence type="ECO:0000256" key="1">
    <source>
        <dbReference type="ARBA" id="ARBA00009986"/>
    </source>
</evidence>
<dbReference type="InterPro" id="IPR016162">
    <property type="entry name" value="Ald_DH_N"/>
</dbReference>
<sequence>MELSNRLNDPALFRTQSYIGGAWTGGETSFAVDNPANREKIADVSDVGEAGAQAAIAAASEALKVWRKTSPFERARVLLKWHQLIQDNTDDLATLITAEMGKPWREAKGEIAYGAGFVEWSAHEAARVHGETLPVPAPGARGWTIRQPVGVVSCITPWNFPAAMITRKAAPALAAGCPIVIKPAPETPLTALALAELADRAGFPDGVFNVICGDATKLGPVMTGAPEVRMIGFTGSTEIGKLLMRQAADGIKRVALELGGNAPFIVMDDADLDAAAAGVAQAKFRSGGQTCVSPNRIIVQASIADEFVSRLEAKISSVKAGDGFAEDSDIGPLIHDEAVARVDALVKKAVAGGARVVVGGQPLADELGGSFYAPTLIDGGNFDLEIARSEIFGPVASVYRAQNEDEILQLANDTPYGLAAYLYTRDIGRVHRMSEGLDYGMIGVNAPMVGSASTPFGGMKQSGIGREGGKWGVEEFTELKYVLLAGVNS</sequence>
<feature type="domain" description="Aldehyde dehydrogenase" evidence="5">
    <location>
        <begin position="26"/>
        <end position="482"/>
    </location>
</feature>
<protein>
    <submittedName>
        <fullName evidence="6">NAD-dependent succinate-semialdehyde dehydrogenase</fullName>
        <ecNumber evidence="6">1.2.1.-</ecNumber>
    </submittedName>
</protein>
<evidence type="ECO:0000256" key="3">
    <source>
        <dbReference type="PROSITE-ProRule" id="PRU10007"/>
    </source>
</evidence>
<dbReference type="InterPro" id="IPR015590">
    <property type="entry name" value="Aldehyde_DH_dom"/>
</dbReference>
<keyword evidence="2 4" id="KW-0560">Oxidoreductase</keyword>
<dbReference type="PANTHER" id="PTHR43353">
    <property type="entry name" value="SUCCINATE-SEMIALDEHYDE DEHYDROGENASE, MITOCHONDRIAL"/>
    <property type="match status" value="1"/>
</dbReference>
<gene>
    <name evidence="6" type="ORF">V0U79_12010</name>
</gene>
<proteinExistence type="inferred from homology"/>
<dbReference type="GO" id="GO:0016491">
    <property type="term" value="F:oxidoreductase activity"/>
    <property type="evidence" value="ECO:0007669"/>
    <property type="project" value="UniProtKB-KW"/>
</dbReference>
<dbReference type="PANTHER" id="PTHR43353:SF5">
    <property type="entry name" value="SUCCINATE-SEMIALDEHYDE DEHYDROGENASE, MITOCHONDRIAL"/>
    <property type="match status" value="1"/>
</dbReference>
<dbReference type="SUPFAM" id="SSF53720">
    <property type="entry name" value="ALDH-like"/>
    <property type="match status" value="1"/>
</dbReference>
<name>A0ABU7LU56_9PROT</name>
<accession>A0ABU7LU56</accession>
<reference evidence="6 7" key="1">
    <citation type="submission" date="2024-01" db="EMBL/GenBank/DDBJ databases">
        <title>Hyphobacterium bacterium isolated from marine sediment.</title>
        <authorList>
            <person name="Zhao S."/>
        </authorList>
    </citation>
    <scope>NUCLEOTIDE SEQUENCE [LARGE SCALE GENOMIC DNA]</scope>
    <source>
        <strain evidence="7">HN65</strain>
    </source>
</reference>
<dbReference type="RefSeq" id="WP_330199758.1">
    <property type="nucleotide sequence ID" value="NZ_JAZDRP010000008.1"/>
</dbReference>
<dbReference type="CDD" id="cd07103">
    <property type="entry name" value="ALDH_F5_SSADH_GabD"/>
    <property type="match status" value="1"/>
</dbReference>
<dbReference type="Gene3D" id="3.40.605.10">
    <property type="entry name" value="Aldehyde Dehydrogenase, Chain A, domain 1"/>
    <property type="match status" value="1"/>
</dbReference>
<evidence type="ECO:0000256" key="4">
    <source>
        <dbReference type="RuleBase" id="RU003345"/>
    </source>
</evidence>
<comment type="similarity">
    <text evidence="1 4">Belongs to the aldehyde dehydrogenase family.</text>
</comment>
<dbReference type="Pfam" id="PF00171">
    <property type="entry name" value="Aldedh"/>
    <property type="match status" value="1"/>
</dbReference>
<dbReference type="EMBL" id="JAZDRP010000008">
    <property type="protein sequence ID" value="MEE2527094.1"/>
    <property type="molecule type" value="Genomic_DNA"/>
</dbReference>
<evidence type="ECO:0000256" key="2">
    <source>
        <dbReference type="ARBA" id="ARBA00023002"/>
    </source>
</evidence>
<dbReference type="PROSITE" id="PS00687">
    <property type="entry name" value="ALDEHYDE_DEHYDR_GLU"/>
    <property type="match status" value="1"/>
</dbReference>
<feature type="active site" evidence="3">
    <location>
        <position position="257"/>
    </location>
</feature>
<dbReference type="InterPro" id="IPR016163">
    <property type="entry name" value="Ald_DH_C"/>
</dbReference>
<dbReference type="Gene3D" id="3.40.309.10">
    <property type="entry name" value="Aldehyde Dehydrogenase, Chain A, domain 2"/>
    <property type="match status" value="1"/>
</dbReference>
<evidence type="ECO:0000313" key="6">
    <source>
        <dbReference type="EMBL" id="MEE2527094.1"/>
    </source>
</evidence>
<keyword evidence="7" id="KW-1185">Reference proteome</keyword>
<organism evidence="6 7">
    <name type="scientific">Hyphobacterium lacteum</name>
    <dbReference type="NCBI Taxonomy" id="3116575"/>
    <lineage>
        <taxon>Bacteria</taxon>
        <taxon>Pseudomonadati</taxon>
        <taxon>Pseudomonadota</taxon>
        <taxon>Alphaproteobacteria</taxon>
        <taxon>Maricaulales</taxon>
        <taxon>Maricaulaceae</taxon>
        <taxon>Hyphobacterium</taxon>
    </lineage>
</organism>
<dbReference type="InterPro" id="IPR050740">
    <property type="entry name" value="Aldehyde_DH_Superfamily"/>
</dbReference>
<comment type="caution">
    <text evidence="6">The sequence shown here is derived from an EMBL/GenBank/DDBJ whole genome shotgun (WGS) entry which is preliminary data.</text>
</comment>
<evidence type="ECO:0000259" key="5">
    <source>
        <dbReference type="Pfam" id="PF00171"/>
    </source>
</evidence>
<dbReference type="InterPro" id="IPR029510">
    <property type="entry name" value="Ald_DH_CS_GLU"/>
</dbReference>
<dbReference type="InterPro" id="IPR016161">
    <property type="entry name" value="Ald_DH/histidinol_DH"/>
</dbReference>